<dbReference type="Proteomes" id="UP000244022">
    <property type="component" value="Unassembled WGS sequence"/>
</dbReference>
<reference evidence="13 14" key="1">
    <citation type="submission" date="2018-03" db="EMBL/GenBank/DDBJ databases">
        <title>Draft genome sequences of four Enterococcus mundtii strains isolated from beef slaughterhouses in Kenya.</title>
        <authorList>
            <person name="Wambui J."/>
            <person name="Stevens M."/>
            <person name="Njage P."/>
            <person name="Stephan R."/>
            <person name="Tasara T."/>
        </authorList>
    </citation>
    <scope>NUCLEOTIDE SEQUENCE [LARGE SCALE GENOMIC DNA]</scope>
    <source>
        <strain evidence="13 14">H18-EM</strain>
    </source>
</reference>
<dbReference type="NCBIfam" id="TIGR01771">
    <property type="entry name" value="L-LDH-NAD"/>
    <property type="match status" value="1"/>
</dbReference>
<evidence type="ECO:0000256" key="4">
    <source>
        <dbReference type="ARBA" id="ARBA00016495"/>
    </source>
</evidence>
<proteinExistence type="inferred from homology"/>
<feature type="binding site" evidence="8">
    <location>
        <begin position="123"/>
        <end position="126"/>
    </location>
    <ligand>
        <name>substrate</name>
    </ligand>
</feature>
<dbReference type="GO" id="GO:0006096">
    <property type="term" value="P:glycolytic process"/>
    <property type="evidence" value="ECO:0007669"/>
    <property type="project" value="UniProtKB-UniRule"/>
</dbReference>
<evidence type="ECO:0000256" key="10">
    <source>
        <dbReference type="PIRSR" id="PIRSR000102-3"/>
    </source>
</evidence>
<comment type="function">
    <text evidence="8">Catalyzes the conversion of lactate to pyruvate.</text>
</comment>
<dbReference type="Gene3D" id="3.90.110.10">
    <property type="entry name" value="Lactate dehydrogenase/glycoside hydrolase, family 4, C-terminal"/>
    <property type="match status" value="1"/>
</dbReference>
<dbReference type="InterPro" id="IPR036291">
    <property type="entry name" value="NAD(P)-bd_dom_sf"/>
</dbReference>
<feature type="binding site" evidence="8">
    <location>
        <position position="85"/>
    </location>
    <ligand>
        <name>substrate</name>
    </ligand>
</feature>
<name>A0A2T5DBP0_ENTMU</name>
<feature type="binding site" evidence="10">
    <location>
        <begin position="12"/>
        <end position="17"/>
    </location>
    <ligand>
        <name>NAD(+)</name>
        <dbReference type="ChEBI" id="CHEBI:57540"/>
    </ligand>
</feature>
<comment type="caution">
    <text evidence="8">Lacks conserved residue(s) required for the propagation of feature annotation.</text>
</comment>
<feature type="binding site" evidence="8">
    <location>
        <begin position="151"/>
        <end position="154"/>
    </location>
    <ligand>
        <name>substrate</name>
    </ligand>
</feature>
<dbReference type="RefSeq" id="WP_108146062.1">
    <property type="nucleotide sequence ID" value="NZ_PYGR01000036.1"/>
</dbReference>
<evidence type="ECO:0000313" key="14">
    <source>
        <dbReference type="Proteomes" id="UP000244022"/>
    </source>
</evidence>
<dbReference type="PANTHER" id="PTHR43128">
    <property type="entry name" value="L-2-HYDROXYCARBOXYLATE DEHYDROGENASE (NAD(P)(+))"/>
    <property type="match status" value="1"/>
</dbReference>
<feature type="domain" description="Lactate/malate dehydrogenase C-terminal" evidence="12">
    <location>
        <begin position="148"/>
        <end position="312"/>
    </location>
</feature>
<evidence type="ECO:0000259" key="11">
    <source>
        <dbReference type="Pfam" id="PF00056"/>
    </source>
</evidence>
<organism evidence="13 14">
    <name type="scientific">Enterococcus mundtii</name>
    <dbReference type="NCBI Taxonomy" id="53346"/>
    <lineage>
        <taxon>Bacteria</taxon>
        <taxon>Bacillati</taxon>
        <taxon>Bacillota</taxon>
        <taxon>Bacilli</taxon>
        <taxon>Lactobacillales</taxon>
        <taxon>Enterococcaceae</taxon>
        <taxon>Enterococcus</taxon>
    </lineage>
</organism>
<evidence type="ECO:0000256" key="2">
    <source>
        <dbReference type="ARBA" id="ARBA00006054"/>
    </source>
</evidence>
<keyword evidence="5 8" id="KW-0560">Oxidoreductase</keyword>
<comment type="activity regulation">
    <text evidence="8">Allosterically activated by fructose 1,6-bisphosphate (FBP).</text>
</comment>
<dbReference type="GO" id="GO:0004459">
    <property type="term" value="F:L-lactate dehydrogenase (NAD+) activity"/>
    <property type="evidence" value="ECO:0007669"/>
    <property type="project" value="UniProtKB-UniRule"/>
</dbReference>
<dbReference type="InterPro" id="IPR001236">
    <property type="entry name" value="Lactate/malate_DH_N"/>
</dbReference>
<keyword evidence="8" id="KW-0597">Phosphoprotein</keyword>
<evidence type="ECO:0000256" key="7">
    <source>
        <dbReference type="ARBA" id="ARBA00049258"/>
    </source>
</evidence>
<feature type="binding site" evidence="8">
    <location>
        <position position="232"/>
    </location>
    <ligand>
        <name>substrate</name>
    </ligand>
</feature>
<feature type="binding site" evidence="8">
    <location>
        <position position="91"/>
    </location>
    <ligand>
        <name>substrate</name>
    </ligand>
</feature>
<feature type="binding site" evidence="8">
    <location>
        <position position="146"/>
    </location>
    <ligand>
        <name>NAD(+)</name>
        <dbReference type="ChEBI" id="CHEBI:57540"/>
    </ligand>
</feature>
<accession>A0A2T5DBP0</accession>
<dbReference type="InterPro" id="IPR011304">
    <property type="entry name" value="L-lactate_DH"/>
</dbReference>
<dbReference type="PRINTS" id="PR00086">
    <property type="entry name" value="LLDHDRGNASE"/>
</dbReference>
<feature type="domain" description="Lactate/malate dehydrogenase N-terminal" evidence="11">
    <location>
        <begin position="7"/>
        <end position="145"/>
    </location>
</feature>
<evidence type="ECO:0000256" key="8">
    <source>
        <dbReference type="HAMAP-Rule" id="MF_00488"/>
    </source>
</evidence>
<dbReference type="InterPro" id="IPR001557">
    <property type="entry name" value="L-lactate/malate_DH"/>
</dbReference>
<dbReference type="PROSITE" id="PS00064">
    <property type="entry name" value="L_LDH"/>
    <property type="match status" value="1"/>
</dbReference>
<dbReference type="NCBIfam" id="NF000824">
    <property type="entry name" value="PRK00066.1"/>
    <property type="match status" value="1"/>
</dbReference>
<comment type="caution">
    <text evidence="13">The sequence shown here is derived from an EMBL/GenBank/DDBJ whole genome shotgun (WGS) entry which is preliminary data.</text>
</comment>
<dbReference type="UniPathway" id="UPA00554">
    <property type="reaction ID" value="UER00611"/>
</dbReference>
<feature type="active site" description="Proton acceptor" evidence="8 9">
    <location>
        <position position="178"/>
    </location>
</feature>
<feature type="binding site" evidence="8">
    <location>
        <position position="42"/>
    </location>
    <ligand>
        <name>NAD(+)</name>
        <dbReference type="ChEBI" id="CHEBI:57540"/>
    </ligand>
</feature>
<feature type="binding site" evidence="8">
    <location>
        <position position="171"/>
    </location>
    <ligand>
        <name>beta-D-fructose 1,6-bisphosphate</name>
        <dbReference type="ChEBI" id="CHEBI:32966"/>
        <note>allosteric activator</note>
    </ligand>
</feature>
<comment type="catalytic activity">
    <reaction evidence="7 8">
        <text>(S)-lactate + NAD(+) = pyruvate + NADH + H(+)</text>
        <dbReference type="Rhea" id="RHEA:23444"/>
        <dbReference type="ChEBI" id="CHEBI:15361"/>
        <dbReference type="ChEBI" id="CHEBI:15378"/>
        <dbReference type="ChEBI" id="CHEBI:16651"/>
        <dbReference type="ChEBI" id="CHEBI:57540"/>
        <dbReference type="ChEBI" id="CHEBI:57945"/>
        <dbReference type="EC" id="1.1.1.27"/>
    </reaction>
</comment>
<evidence type="ECO:0000256" key="5">
    <source>
        <dbReference type="ARBA" id="ARBA00023002"/>
    </source>
</evidence>
<dbReference type="InterPro" id="IPR018177">
    <property type="entry name" value="L-lactate_DH_AS"/>
</dbReference>
<dbReference type="EC" id="1.1.1.27" evidence="3 8"/>
<evidence type="ECO:0000256" key="9">
    <source>
        <dbReference type="PIRSR" id="PIRSR000102-1"/>
    </source>
</evidence>
<dbReference type="GO" id="GO:0006089">
    <property type="term" value="P:lactate metabolic process"/>
    <property type="evidence" value="ECO:0007669"/>
    <property type="project" value="TreeGrafter"/>
</dbReference>
<feature type="binding site" evidence="8">
    <location>
        <position position="68"/>
    </location>
    <ligand>
        <name>NAD(+)</name>
        <dbReference type="ChEBI" id="CHEBI:57540"/>
    </ligand>
</feature>
<dbReference type="Pfam" id="PF00056">
    <property type="entry name" value="Ldh_1_N"/>
    <property type="match status" value="1"/>
</dbReference>
<evidence type="ECO:0000256" key="3">
    <source>
        <dbReference type="ARBA" id="ARBA00012967"/>
    </source>
</evidence>
<evidence type="ECO:0000256" key="1">
    <source>
        <dbReference type="ARBA" id="ARBA00004843"/>
    </source>
</evidence>
<feature type="binding site" evidence="8">
    <location>
        <position position="156"/>
    </location>
    <ligand>
        <name>beta-D-fructose 1,6-bisphosphate</name>
        <dbReference type="ChEBI" id="CHEBI:32966"/>
        <note>allosteric activator</note>
    </ligand>
</feature>
<dbReference type="EMBL" id="PYGR01000036">
    <property type="protein sequence ID" value="PTO35089.1"/>
    <property type="molecule type" value="Genomic_DNA"/>
</dbReference>
<protein>
    <recommendedName>
        <fullName evidence="4 8">L-lactate dehydrogenase</fullName>
        <shortName evidence="8">L-LDH</shortName>
        <ecNumber evidence="3 8">1.1.1.27</ecNumber>
    </recommendedName>
</protein>
<sequence>MKKTSRKVVIVGTGFVGTSIAYAMINQGVANELVLIDVNQEKAEGEALDLLDGMAWGEKNVSVWSGTYEECKDANLVILTAGVNQKPGQTRLDLVKTNAAITRQIVKEVMASGFDGIFVVASNPVDILTYLTWQESGLPASRVVGTGTTLDTTRFRKEIALKLAVDPRSVHGYILGEHGDSEVAAWSHTTVGGKPIMEYVEKDHRLEENDLNVLADKVKNAAYEIIDRKKATYYGIGMSTTRIVKAILNNEQAVLPVSAYLNGEYGEEDIFTGVPSIVDENGVREIIDLSITPQEKAMFHQSVSELKAVLDTVR</sequence>
<dbReference type="Pfam" id="PF02866">
    <property type="entry name" value="Ldh_1_C"/>
    <property type="match status" value="1"/>
</dbReference>
<keyword evidence="8" id="KW-0963">Cytoplasm</keyword>
<dbReference type="GO" id="GO:0005737">
    <property type="term" value="C:cytoplasm"/>
    <property type="evidence" value="ECO:0007669"/>
    <property type="project" value="UniProtKB-SubCell"/>
</dbReference>
<evidence type="ECO:0000256" key="6">
    <source>
        <dbReference type="ARBA" id="ARBA00023027"/>
    </source>
</evidence>
<dbReference type="HAMAP" id="MF_00488">
    <property type="entry name" value="Lactate_dehydrog"/>
    <property type="match status" value="1"/>
</dbReference>
<dbReference type="CDD" id="cd05291">
    <property type="entry name" value="HicDH_like"/>
    <property type="match status" value="1"/>
</dbReference>
<keyword evidence="6 8" id="KW-0520">NAD</keyword>
<evidence type="ECO:0000313" key="13">
    <source>
        <dbReference type="EMBL" id="PTO35089.1"/>
    </source>
</evidence>
<dbReference type="InterPro" id="IPR022383">
    <property type="entry name" value="Lactate/malate_DH_C"/>
</dbReference>
<feature type="binding site" evidence="8">
    <location>
        <position position="16"/>
    </location>
    <ligand>
        <name>NAD(+)</name>
        <dbReference type="ChEBI" id="CHEBI:57540"/>
    </ligand>
</feature>
<comment type="pathway">
    <text evidence="1 8">Fermentation; pyruvate fermentation to lactate; (S)-lactate from pyruvate: step 1/1.</text>
</comment>
<dbReference type="SUPFAM" id="SSF51735">
    <property type="entry name" value="NAD(P)-binding Rossmann-fold domains"/>
    <property type="match status" value="1"/>
</dbReference>
<feature type="binding site" evidence="8">
    <location>
        <begin position="121"/>
        <end position="123"/>
    </location>
    <ligand>
        <name>NAD(+)</name>
        <dbReference type="ChEBI" id="CHEBI:57540"/>
    </ligand>
</feature>
<dbReference type="AlphaFoldDB" id="A0A2T5DBP0"/>
<dbReference type="PANTHER" id="PTHR43128:SF16">
    <property type="entry name" value="L-LACTATE DEHYDROGENASE"/>
    <property type="match status" value="1"/>
</dbReference>
<dbReference type="Gene3D" id="3.40.50.720">
    <property type="entry name" value="NAD(P)-binding Rossmann-like Domain"/>
    <property type="match status" value="1"/>
</dbReference>
<comment type="similarity">
    <text evidence="2 8">Belongs to the LDH/MDH superfamily. LDH family.</text>
</comment>
<feature type="binding site" evidence="8 10">
    <location>
        <position position="37"/>
    </location>
    <ligand>
        <name>NAD(+)</name>
        <dbReference type="ChEBI" id="CHEBI:57540"/>
    </ligand>
</feature>
<feature type="binding site" evidence="8">
    <location>
        <begin position="82"/>
        <end position="83"/>
    </location>
    <ligand>
        <name>NAD(+)</name>
        <dbReference type="ChEBI" id="CHEBI:57540"/>
    </ligand>
</feature>
<keyword evidence="8" id="KW-0021">Allosteric enzyme</keyword>
<dbReference type="InterPro" id="IPR015955">
    <property type="entry name" value="Lactate_DH/Glyco_Ohase_4_C"/>
</dbReference>
<dbReference type="NCBIfam" id="NF004863">
    <property type="entry name" value="PRK06223.1"/>
    <property type="match status" value="1"/>
</dbReference>
<dbReference type="FunFam" id="3.40.50.720:FF:000018">
    <property type="entry name" value="Malate dehydrogenase"/>
    <property type="match status" value="1"/>
</dbReference>
<gene>
    <name evidence="8" type="primary">ldh</name>
    <name evidence="13" type="ORF">C6N14_09315</name>
</gene>
<dbReference type="PIRSF" id="PIRSF000102">
    <property type="entry name" value="Lac_mal_DH"/>
    <property type="match status" value="1"/>
</dbReference>
<dbReference type="SUPFAM" id="SSF56327">
    <property type="entry name" value="LDH C-terminal domain-like"/>
    <property type="match status" value="1"/>
</dbReference>
<comment type="subunit">
    <text evidence="8">Homotetramer.</text>
</comment>
<feature type="binding site" evidence="10">
    <location>
        <position position="98"/>
    </location>
    <ligand>
        <name>NAD(+)</name>
        <dbReference type="ChEBI" id="CHEBI:57540"/>
    </ligand>
</feature>
<comment type="subcellular location">
    <subcellularLocation>
        <location evidence="8">Cytoplasm</location>
    </subcellularLocation>
</comment>
<evidence type="ECO:0000259" key="12">
    <source>
        <dbReference type="Pfam" id="PF02866"/>
    </source>
</evidence>
<feature type="modified residue" description="Phosphotyrosine" evidence="8">
    <location>
        <position position="223"/>
    </location>
</feature>